<dbReference type="KEGG" id="csl:COCSUDRAFT_68300"/>
<dbReference type="Proteomes" id="UP000007264">
    <property type="component" value="Unassembled WGS sequence"/>
</dbReference>
<feature type="chain" id="PRO_5003636376" description="Lipid-binding serum glycoprotein N-terminal domain-containing protein" evidence="2">
    <location>
        <begin position="23"/>
        <end position="336"/>
    </location>
</feature>
<evidence type="ECO:0008006" key="5">
    <source>
        <dbReference type="Google" id="ProtNLM"/>
    </source>
</evidence>
<dbReference type="OrthoDB" id="10381331at2759"/>
<feature type="signal peptide" evidence="2">
    <location>
        <begin position="1"/>
        <end position="22"/>
    </location>
</feature>
<dbReference type="RefSeq" id="XP_005642881.1">
    <property type="nucleotide sequence ID" value="XM_005642824.1"/>
</dbReference>
<evidence type="ECO:0000256" key="1">
    <source>
        <dbReference type="SAM" id="MobiDB-lite"/>
    </source>
</evidence>
<protein>
    <recommendedName>
        <fullName evidence="5">Lipid-binding serum glycoprotein N-terminal domain-containing protein</fullName>
    </recommendedName>
</protein>
<organism evidence="3 4">
    <name type="scientific">Coccomyxa subellipsoidea (strain C-169)</name>
    <name type="common">Green microalga</name>
    <dbReference type="NCBI Taxonomy" id="574566"/>
    <lineage>
        <taxon>Eukaryota</taxon>
        <taxon>Viridiplantae</taxon>
        <taxon>Chlorophyta</taxon>
        <taxon>core chlorophytes</taxon>
        <taxon>Trebouxiophyceae</taxon>
        <taxon>Trebouxiophyceae incertae sedis</taxon>
        <taxon>Coccomyxaceae</taxon>
        <taxon>Coccomyxa</taxon>
        <taxon>Coccomyxa subellipsoidea</taxon>
    </lineage>
</organism>
<reference evidence="3 4" key="1">
    <citation type="journal article" date="2012" name="Genome Biol.">
        <title>The genome of the polar eukaryotic microalga coccomyxa subellipsoidea reveals traits of cold adaptation.</title>
        <authorList>
            <person name="Blanc G."/>
            <person name="Agarkova I."/>
            <person name="Grimwood J."/>
            <person name="Kuo A."/>
            <person name="Brueggeman A."/>
            <person name="Dunigan D."/>
            <person name="Gurnon J."/>
            <person name="Ladunga I."/>
            <person name="Lindquist E."/>
            <person name="Lucas S."/>
            <person name="Pangilinan J."/>
            <person name="Proschold T."/>
            <person name="Salamov A."/>
            <person name="Schmutz J."/>
            <person name="Weeks D."/>
            <person name="Yamada T."/>
            <person name="Claverie J.M."/>
            <person name="Grigoriev I."/>
            <person name="Van Etten J."/>
            <person name="Lomsadze A."/>
            <person name="Borodovsky M."/>
        </authorList>
    </citation>
    <scope>NUCLEOTIDE SEQUENCE [LARGE SCALE GENOMIC DNA]</scope>
    <source>
        <strain evidence="3 4">C-169</strain>
    </source>
</reference>
<feature type="region of interest" description="Disordered" evidence="1">
    <location>
        <begin position="305"/>
        <end position="336"/>
    </location>
</feature>
<feature type="compositionally biased region" description="Low complexity" evidence="1">
    <location>
        <begin position="327"/>
        <end position="336"/>
    </location>
</feature>
<accession>I0YIW8</accession>
<keyword evidence="4" id="KW-1185">Reference proteome</keyword>
<evidence type="ECO:0000313" key="4">
    <source>
        <dbReference type="Proteomes" id="UP000007264"/>
    </source>
</evidence>
<proteinExistence type="predicted"/>
<feature type="compositionally biased region" description="Low complexity" evidence="1">
    <location>
        <begin position="307"/>
        <end position="316"/>
    </location>
</feature>
<gene>
    <name evidence="3" type="ORF">COCSUDRAFT_68300</name>
</gene>
<evidence type="ECO:0000256" key="2">
    <source>
        <dbReference type="SAM" id="SignalP"/>
    </source>
</evidence>
<sequence>MAFRRLCYSLAILAVAQVACTAAESAQNGLHALPINFQGDANSKMAGLEAWGKMLGSALLFNQGGNAQSAAYSLKSLLDKTQEQIVLQAAGLAKQTQKAEEKNPNAVPLQFSAARANENPLEKWTRVLVTEANAATKKAITKGWSALSRVGQAAYDSIHGTGSVSDVWSAVQTSFQADDSSSAEAEAQLPPFLSDATLIDIADPAVFAYDFTPVSTDITGVGVSLNIFSIAPCVVVVDAVGVKVENVLIKVEPALIHVGPVGVDVGASLIEVTPHLINIGPFGSELSIDLPGAIAVEDTGISVSPVGTETEFGPGAEAEEAEGGDSDGATASDLLT</sequence>
<comment type="caution">
    <text evidence="3">The sequence shown here is derived from an EMBL/GenBank/DDBJ whole genome shotgun (WGS) entry which is preliminary data.</text>
</comment>
<dbReference type="EMBL" id="AGSI01000024">
    <property type="protein sequence ID" value="EIE18337.1"/>
    <property type="molecule type" value="Genomic_DNA"/>
</dbReference>
<evidence type="ECO:0000313" key="3">
    <source>
        <dbReference type="EMBL" id="EIE18337.1"/>
    </source>
</evidence>
<dbReference type="AlphaFoldDB" id="I0YIW8"/>
<keyword evidence="2" id="KW-0732">Signal</keyword>
<name>I0YIW8_COCSC</name>
<dbReference type="GeneID" id="17036362"/>